<dbReference type="Pfam" id="PF01774">
    <property type="entry name" value="UreD"/>
    <property type="match status" value="1"/>
</dbReference>
<comment type="similarity">
    <text evidence="1 3">Belongs to the UreD family.</text>
</comment>
<sequence length="280" mass="29984">MLHCPDLSLPVAERSHGRASVAIDRRAGRNRLTDLAQRGSGKAFLPRVAGDVPQVVFLNTSGGLTDGDRIAYDLQVGPGASVQSTTQTAERAYAGRGAPARAEVNITVGAGATVDWLPQETILFEDAWLDRETRVTLAPDAACLMAEAVVLGRRAMGEAPRAARLTDRRMVLREGRPLWAEAIRITPDWLHRASSPALLGQARAFAVIALIAPGAETAVSRLRAVPVLAGATVAVSGWDGRCILRLAASDGWPMKIQMARMVRTLGRCVPRVWQVTGDET</sequence>
<accession>A0A4S3MTC4</accession>
<comment type="function">
    <text evidence="3">Required for maturation of urease via the functional incorporation of the urease nickel metallocenter.</text>
</comment>
<evidence type="ECO:0000256" key="3">
    <source>
        <dbReference type="HAMAP-Rule" id="MF_01384"/>
    </source>
</evidence>
<keyword evidence="3" id="KW-0996">Nickel insertion</keyword>
<evidence type="ECO:0000256" key="1">
    <source>
        <dbReference type="ARBA" id="ARBA00007177"/>
    </source>
</evidence>
<comment type="caution">
    <text evidence="4">The sequence shown here is derived from an EMBL/GenBank/DDBJ whole genome shotgun (WGS) entry which is preliminary data.</text>
</comment>
<keyword evidence="3" id="KW-0963">Cytoplasm</keyword>
<organism evidence="4 5">
    <name type="scientific">Aliigemmobacter aestuarii</name>
    <dbReference type="NCBI Taxonomy" id="1445661"/>
    <lineage>
        <taxon>Bacteria</taxon>
        <taxon>Pseudomonadati</taxon>
        <taxon>Pseudomonadota</taxon>
        <taxon>Alphaproteobacteria</taxon>
        <taxon>Rhodobacterales</taxon>
        <taxon>Paracoccaceae</taxon>
        <taxon>Aliigemmobacter</taxon>
    </lineage>
</organism>
<dbReference type="OrthoDB" id="9798842at2"/>
<comment type="subcellular location">
    <subcellularLocation>
        <location evidence="3">Cytoplasm</location>
    </subcellularLocation>
</comment>
<evidence type="ECO:0000256" key="2">
    <source>
        <dbReference type="ARBA" id="ARBA00023186"/>
    </source>
</evidence>
<comment type="subunit">
    <text evidence="3">UreD, UreF and UreG form a complex that acts as a GTP-hydrolysis-dependent molecular chaperone, activating the urease apoprotein by helping to assemble the nickel containing metallocenter of UreC. The UreE protein probably delivers the nickel.</text>
</comment>
<evidence type="ECO:0000313" key="4">
    <source>
        <dbReference type="EMBL" id="THD85860.1"/>
    </source>
</evidence>
<dbReference type="InterPro" id="IPR002669">
    <property type="entry name" value="UreD"/>
</dbReference>
<name>A0A4S3MTC4_9RHOB</name>
<protein>
    <recommendedName>
        <fullName evidence="3">Urease accessory protein UreD</fullName>
    </recommendedName>
</protein>
<keyword evidence="5" id="KW-1185">Reference proteome</keyword>
<keyword evidence="2 3" id="KW-0143">Chaperone</keyword>
<dbReference type="EMBL" id="SSND01000001">
    <property type="protein sequence ID" value="THD85860.1"/>
    <property type="molecule type" value="Genomic_DNA"/>
</dbReference>
<dbReference type="PANTHER" id="PTHR33643:SF1">
    <property type="entry name" value="UREASE ACCESSORY PROTEIN D"/>
    <property type="match status" value="1"/>
</dbReference>
<evidence type="ECO:0000313" key="5">
    <source>
        <dbReference type="Proteomes" id="UP000309450"/>
    </source>
</evidence>
<gene>
    <name evidence="3" type="primary">ureD</name>
    <name evidence="4" type="ORF">E7811_05105</name>
</gene>
<dbReference type="PANTHER" id="PTHR33643">
    <property type="entry name" value="UREASE ACCESSORY PROTEIN D"/>
    <property type="match status" value="1"/>
</dbReference>
<dbReference type="Proteomes" id="UP000309450">
    <property type="component" value="Unassembled WGS sequence"/>
</dbReference>
<proteinExistence type="inferred from homology"/>
<dbReference type="AlphaFoldDB" id="A0A4S3MTC4"/>
<dbReference type="HAMAP" id="MF_01384">
    <property type="entry name" value="UreD"/>
    <property type="match status" value="1"/>
</dbReference>
<reference evidence="4 5" key="1">
    <citation type="submission" date="2019-04" db="EMBL/GenBank/DDBJ databases">
        <title>Draft genome sequence of Gemmobacter aestuarii sp. nov.</title>
        <authorList>
            <person name="Hameed A."/>
            <person name="Lin S.-Y."/>
            <person name="Shahina M."/>
            <person name="Lai W.-A."/>
            <person name="Young C.-C."/>
        </authorList>
    </citation>
    <scope>NUCLEOTIDE SEQUENCE [LARGE SCALE GENOMIC DNA]</scope>
    <source>
        <strain evidence="4 5">CC-PW-75</strain>
    </source>
</reference>
<dbReference type="GO" id="GO:0005737">
    <property type="term" value="C:cytoplasm"/>
    <property type="evidence" value="ECO:0007669"/>
    <property type="project" value="UniProtKB-SubCell"/>
</dbReference>
<dbReference type="GO" id="GO:0016151">
    <property type="term" value="F:nickel cation binding"/>
    <property type="evidence" value="ECO:0007669"/>
    <property type="project" value="UniProtKB-UniRule"/>
</dbReference>